<dbReference type="AlphaFoldDB" id="A0A7S0WV22"/>
<dbReference type="InterPro" id="IPR051876">
    <property type="entry name" value="ODA-DC/CCD"/>
</dbReference>
<organism evidence="5">
    <name type="scientific">Pyramimonas obovata</name>
    <dbReference type="NCBI Taxonomy" id="1411642"/>
    <lineage>
        <taxon>Eukaryota</taxon>
        <taxon>Viridiplantae</taxon>
        <taxon>Chlorophyta</taxon>
        <taxon>Pyramimonadophyceae</taxon>
        <taxon>Pyramimonadales</taxon>
        <taxon>Pyramimonadaceae</taxon>
        <taxon>Pyramimonas</taxon>
        <taxon>Pyramimonas incertae sedis</taxon>
    </lineage>
</organism>
<feature type="coiled-coil region" evidence="2">
    <location>
        <begin position="339"/>
        <end position="398"/>
    </location>
</feature>
<accession>A0A7S0WV22</accession>
<dbReference type="EMBL" id="HBFA01033598">
    <property type="protein sequence ID" value="CAD8684614.1"/>
    <property type="molecule type" value="Transcribed_RNA"/>
</dbReference>
<evidence type="ECO:0000256" key="2">
    <source>
        <dbReference type="SAM" id="Coils"/>
    </source>
</evidence>
<protein>
    <recommendedName>
        <fullName evidence="4">ODAD1 central coiled coil region domain-containing protein</fullName>
    </recommendedName>
</protein>
<feature type="domain" description="ODAD1 central coiled coil region" evidence="4">
    <location>
        <begin position="138"/>
        <end position="422"/>
    </location>
</feature>
<evidence type="ECO:0000256" key="3">
    <source>
        <dbReference type="SAM" id="MobiDB-lite"/>
    </source>
</evidence>
<evidence type="ECO:0000259" key="4">
    <source>
        <dbReference type="Pfam" id="PF21773"/>
    </source>
</evidence>
<name>A0A7S0WV22_9CHLO</name>
<feature type="coiled-coil region" evidence="2">
    <location>
        <begin position="41"/>
        <end position="101"/>
    </location>
</feature>
<reference evidence="5" key="1">
    <citation type="submission" date="2021-01" db="EMBL/GenBank/DDBJ databases">
        <authorList>
            <person name="Corre E."/>
            <person name="Pelletier E."/>
            <person name="Niang G."/>
            <person name="Scheremetjew M."/>
            <person name="Finn R."/>
            <person name="Kale V."/>
            <person name="Holt S."/>
            <person name="Cochrane G."/>
            <person name="Meng A."/>
            <person name="Brown T."/>
            <person name="Cohen L."/>
        </authorList>
    </citation>
    <scope>NUCLEOTIDE SEQUENCE</scope>
    <source>
        <strain evidence="5">CCMP722</strain>
    </source>
</reference>
<gene>
    <name evidence="5" type="ORF">POBO1169_LOCUS16901</name>
</gene>
<sequence length="543" mass="61724">MSKLAWEAKGETDGQLTDMHRKYRIMEGNRKNYAEDSVSIIKRQRSTIEKVKRDNEGLRREIAGLGKGNYQMLDANDRKHIREAQNQADYYARKIELERRRDHELTSQLKLAESKMLEKKRALGGVNATREDDQQVNRQIKVLEARLDKALLNFNEALAHNKVMREEIDDLRRERVIFEQIYKKLSKDLHDKKVQMVNVIEISNIAYEARDQAQNEIAALCAQSDKEQVQFEVEMRELDRLIEREVRITEEVKKAQLAKQLEHFEQLANPEFNKPKEKERVYTVPGASRGPALGITDRVQVYDDAFAKIQAATGMSDMDQLVSSFINAEDQNFSLFNFANELNQDLERLEEAVSELQAEYAAMTGADSASEGQRQQVLADLNTQVQDLQHKSDAYESKFASSMGKMDGLIAVVGRCFHKLGCVKPEEGGDRIREDNLLLYLGAVEQRGNTLLQIKSAQGVYKPAEKAELAVLGHGPGAPVGSSTVEVPYMPSTAQEHNSDGESDEDECDDRPLTRDELQAKTFKNIGKKEKLLGKHRSRKAQK</sequence>
<keyword evidence="1 2" id="KW-0175">Coiled coil</keyword>
<feature type="compositionally biased region" description="Basic and acidic residues" evidence="3">
    <location>
        <begin position="510"/>
        <end position="519"/>
    </location>
</feature>
<proteinExistence type="predicted"/>
<feature type="compositionally biased region" description="Basic residues" evidence="3">
    <location>
        <begin position="534"/>
        <end position="543"/>
    </location>
</feature>
<dbReference type="Pfam" id="PF21773">
    <property type="entry name" value="ODAD1_CC"/>
    <property type="match status" value="1"/>
</dbReference>
<feature type="region of interest" description="Disordered" evidence="3">
    <location>
        <begin position="492"/>
        <end position="543"/>
    </location>
</feature>
<dbReference type="PANTHER" id="PTHR21694:SF18">
    <property type="entry name" value="COILED-COIL DOMAIN-CONTAINING PROTEIN 63"/>
    <property type="match status" value="1"/>
</dbReference>
<feature type="coiled-coil region" evidence="2">
    <location>
        <begin position="133"/>
        <end position="258"/>
    </location>
</feature>
<evidence type="ECO:0000313" key="5">
    <source>
        <dbReference type="EMBL" id="CAD8684614.1"/>
    </source>
</evidence>
<dbReference type="InterPro" id="IPR049258">
    <property type="entry name" value="ODAD1_CC"/>
</dbReference>
<evidence type="ECO:0000256" key="1">
    <source>
        <dbReference type="ARBA" id="ARBA00023054"/>
    </source>
</evidence>
<dbReference type="PANTHER" id="PTHR21694">
    <property type="entry name" value="COILED-COIL DOMAIN-CONTAINING PROTEIN 63"/>
    <property type="match status" value="1"/>
</dbReference>